<dbReference type="AlphaFoldDB" id="A0A124DYH8"/>
<gene>
    <name evidence="1" type="ORF">PAHA3_4378</name>
</gene>
<evidence type="ECO:0000313" key="2">
    <source>
        <dbReference type="Proteomes" id="UP000069697"/>
    </source>
</evidence>
<sequence length="50" mass="5852">MVLHCVNIFLPSYNSSHAQNELRLIQGLIGRIGDIIKSFNEDEYFKQRNE</sequence>
<dbReference type="EMBL" id="BCNV01000005">
    <property type="protein sequence ID" value="GAS84275.1"/>
    <property type="molecule type" value="Genomic_DNA"/>
</dbReference>
<name>A0A124DYH8_PAEAM</name>
<comment type="caution">
    <text evidence="1">The sequence shown here is derived from an EMBL/GenBank/DDBJ whole genome shotgun (WGS) entry which is preliminary data.</text>
</comment>
<proteinExistence type="predicted"/>
<organism evidence="1 2">
    <name type="scientific">Paenibacillus amylolyticus</name>
    <dbReference type="NCBI Taxonomy" id="1451"/>
    <lineage>
        <taxon>Bacteria</taxon>
        <taxon>Bacillati</taxon>
        <taxon>Bacillota</taxon>
        <taxon>Bacilli</taxon>
        <taxon>Bacillales</taxon>
        <taxon>Paenibacillaceae</taxon>
        <taxon>Paenibacillus</taxon>
    </lineage>
</organism>
<accession>A0A124DYH8</accession>
<reference evidence="2" key="2">
    <citation type="submission" date="2016-01" db="EMBL/GenBank/DDBJ databases">
        <title>Draft Genome Sequence of Paenibacillus amylolyticus Heshi-A3 that Was Isolated from Fermented Rice Bran with Aging Salted Mackerel, Which Was Named Heshiko as Traditional Fermented Seafood in Japan.</title>
        <authorList>
            <person name="Akuzawa S."/>
            <person name="Nakagawa J."/>
            <person name="Kanekatsu T."/>
            <person name="Kubota E."/>
            <person name="Ohtake R."/>
            <person name="Suzuki T."/>
            <person name="Kanesaki Y."/>
        </authorList>
    </citation>
    <scope>NUCLEOTIDE SEQUENCE [LARGE SCALE GENOMIC DNA]</scope>
    <source>
        <strain evidence="2">Heshi-A3</strain>
    </source>
</reference>
<evidence type="ECO:0000313" key="1">
    <source>
        <dbReference type="EMBL" id="GAS84275.1"/>
    </source>
</evidence>
<reference evidence="1 2" key="1">
    <citation type="journal article" date="2016" name="Genome Announc.">
        <title>Draft Genome Sequence of Paenibacillus amylolyticus Heshi-A3, Isolated from Fermented Rice Bran in a Japanese Fermented Seafood Dish.</title>
        <authorList>
            <person name="Akuzawa S."/>
            <person name="Nagaoka J."/>
            <person name="Kanekatsu M."/>
            <person name="Kubota E."/>
            <person name="Ohtake R."/>
            <person name="Suzuki T."/>
            <person name="Kanesaki Y."/>
        </authorList>
    </citation>
    <scope>NUCLEOTIDE SEQUENCE [LARGE SCALE GENOMIC DNA]</scope>
    <source>
        <strain evidence="1 2">Heshi-A3</strain>
    </source>
</reference>
<protein>
    <submittedName>
        <fullName evidence="1">Uncharacterized protein</fullName>
    </submittedName>
</protein>
<dbReference type="Proteomes" id="UP000069697">
    <property type="component" value="Unassembled WGS sequence"/>
</dbReference>